<keyword evidence="2" id="KW-0472">Membrane</keyword>
<reference evidence="3 4" key="1">
    <citation type="journal article" date="2015" name="Nature">
        <title>rRNA introns, odd ribosomes, and small enigmatic genomes across a large radiation of phyla.</title>
        <authorList>
            <person name="Brown C.T."/>
            <person name="Hug L.A."/>
            <person name="Thomas B.C."/>
            <person name="Sharon I."/>
            <person name="Castelle C.J."/>
            <person name="Singh A."/>
            <person name="Wilkins M.J."/>
            <person name="Williams K.H."/>
            <person name="Banfield J.F."/>
        </authorList>
    </citation>
    <scope>NUCLEOTIDE SEQUENCE [LARGE SCALE GENOMIC DNA]</scope>
</reference>
<accession>A0A0G0D1L6</accession>
<evidence type="ECO:0000256" key="1">
    <source>
        <dbReference type="SAM" id="MobiDB-lite"/>
    </source>
</evidence>
<proteinExistence type="predicted"/>
<keyword evidence="2" id="KW-1133">Transmembrane helix</keyword>
<dbReference type="EMBL" id="LBRA01000012">
    <property type="protein sequence ID" value="KKP88139.1"/>
    <property type="molecule type" value="Genomic_DNA"/>
</dbReference>
<protein>
    <submittedName>
        <fullName evidence="3">Uncharacterized protein</fullName>
    </submittedName>
</protein>
<evidence type="ECO:0000313" key="3">
    <source>
        <dbReference type="EMBL" id="KKP88139.1"/>
    </source>
</evidence>
<gene>
    <name evidence="3" type="ORF">UR92_C0012G0017</name>
</gene>
<feature type="transmembrane region" description="Helical" evidence="2">
    <location>
        <begin position="17"/>
        <end position="35"/>
    </location>
</feature>
<evidence type="ECO:0000313" key="4">
    <source>
        <dbReference type="Proteomes" id="UP000034683"/>
    </source>
</evidence>
<feature type="compositionally biased region" description="Polar residues" evidence="1">
    <location>
        <begin position="46"/>
        <end position="65"/>
    </location>
</feature>
<sequence>MHKQGFNQGGVLSNKKTLIAIAIVAVITILVMIIIKGCDTPRDKTSPLSSTTNDTGNNYSSNFPTSGEGHATLDKPIKAYLIPLKTHIKVLGAGHTKFVFASDPNTFFICACKKYEGESGNIEDWYHMPAGNYFIYPYQKDEIAVSWR</sequence>
<keyword evidence="2" id="KW-0812">Transmembrane</keyword>
<organism evidence="3 4">
    <name type="scientific">Candidatus Nomurabacteria bacterium GW2011_GWA2_35_80</name>
    <dbReference type="NCBI Taxonomy" id="1618733"/>
    <lineage>
        <taxon>Bacteria</taxon>
        <taxon>Candidatus Nomuraibacteriota</taxon>
    </lineage>
</organism>
<dbReference type="AlphaFoldDB" id="A0A0G0D1L6"/>
<dbReference type="Proteomes" id="UP000034683">
    <property type="component" value="Unassembled WGS sequence"/>
</dbReference>
<evidence type="ECO:0000256" key="2">
    <source>
        <dbReference type="SAM" id="Phobius"/>
    </source>
</evidence>
<name>A0A0G0D1L6_9BACT</name>
<feature type="region of interest" description="Disordered" evidence="1">
    <location>
        <begin position="43"/>
        <end position="65"/>
    </location>
</feature>
<comment type="caution">
    <text evidence="3">The sequence shown here is derived from an EMBL/GenBank/DDBJ whole genome shotgun (WGS) entry which is preliminary data.</text>
</comment>